<feature type="transmembrane region" description="Helical" evidence="2">
    <location>
        <begin position="74"/>
        <end position="103"/>
    </location>
</feature>
<comment type="caution">
    <text evidence="3">The sequence shown here is derived from an EMBL/GenBank/DDBJ whole genome shotgun (WGS) entry which is preliminary data.</text>
</comment>
<organism evidence="3 4">
    <name type="scientific">Lojkania enalia</name>
    <dbReference type="NCBI Taxonomy" id="147567"/>
    <lineage>
        <taxon>Eukaryota</taxon>
        <taxon>Fungi</taxon>
        <taxon>Dikarya</taxon>
        <taxon>Ascomycota</taxon>
        <taxon>Pezizomycotina</taxon>
        <taxon>Dothideomycetes</taxon>
        <taxon>Pleosporomycetidae</taxon>
        <taxon>Pleosporales</taxon>
        <taxon>Pleosporales incertae sedis</taxon>
        <taxon>Lojkania</taxon>
    </lineage>
</organism>
<feature type="compositionally biased region" description="Low complexity" evidence="1">
    <location>
        <begin position="30"/>
        <end position="46"/>
    </location>
</feature>
<proteinExistence type="predicted"/>
<keyword evidence="2" id="KW-1133">Transmembrane helix</keyword>
<protein>
    <submittedName>
        <fullName evidence="3">Uncharacterized protein</fullName>
    </submittedName>
</protein>
<keyword evidence="4" id="KW-1185">Reference proteome</keyword>
<evidence type="ECO:0000256" key="1">
    <source>
        <dbReference type="SAM" id="MobiDB-lite"/>
    </source>
</evidence>
<reference evidence="4" key="1">
    <citation type="journal article" date="2020" name="Stud. Mycol.">
        <title>101 Dothideomycetes genomes: A test case for predicting lifestyles and emergence of pathogens.</title>
        <authorList>
            <person name="Haridas S."/>
            <person name="Albert R."/>
            <person name="Binder M."/>
            <person name="Bloem J."/>
            <person name="LaButti K."/>
            <person name="Salamov A."/>
            <person name="Andreopoulos B."/>
            <person name="Baker S."/>
            <person name="Barry K."/>
            <person name="Bills G."/>
            <person name="Bluhm B."/>
            <person name="Cannon C."/>
            <person name="Castanera R."/>
            <person name="Culley D."/>
            <person name="Daum C."/>
            <person name="Ezra D."/>
            <person name="Gonzalez J."/>
            <person name="Henrissat B."/>
            <person name="Kuo A."/>
            <person name="Liang C."/>
            <person name="Lipzen A."/>
            <person name="Lutzoni F."/>
            <person name="Magnuson J."/>
            <person name="Mondo S."/>
            <person name="Nolan M."/>
            <person name="Ohm R."/>
            <person name="Pangilinan J."/>
            <person name="Park H.-J."/>
            <person name="Ramirez L."/>
            <person name="Alfaro M."/>
            <person name="Sun H."/>
            <person name="Tritt A."/>
            <person name="Yoshinaga Y."/>
            <person name="Zwiers L.-H."/>
            <person name="Turgeon B."/>
            <person name="Goodwin S."/>
            <person name="Spatafora J."/>
            <person name="Crous P."/>
            <person name="Grigoriev I."/>
        </authorList>
    </citation>
    <scope>NUCLEOTIDE SEQUENCE [LARGE SCALE GENOMIC DNA]</scope>
    <source>
        <strain evidence="4">CBS 304.66</strain>
    </source>
</reference>
<dbReference type="EMBL" id="ML986584">
    <property type="protein sequence ID" value="KAF2268966.1"/>
    <property type="molecule type" value="Genomic_DNA"/>
</dbReference>
<keyword evidence="2" id="KW-0812">Transmembrane</keyword>
<dbReference type="AlphaFoldDB" id="A0A9P4KHQ3"/>
<accession>A0A9P4KHQ3</accession>
<evidence type="ECO:0000256" key="2">
    <source>
        <dbReference type="SAM" id="Phobius"/>
    </source>
</evidence>
<feature type="region of interest" description="Disordered" evidence="1">
    <location>
        <begin position="30"/>
        <end position="52"/>
    </location>
</feature>
<dbReference type="OrthoDB" id="3692311at2759"/>
<feature type="transmembrane region" description="Helical" evidence="2">
    <location>
        <begin position="179"/>
        <end position="197"/>
    </location>
</feature>
<sequence length="673" mass="74714">MNIFLHERYQASLNGSRTSRLSLYRSLPPLPTDLDPSNSPRPNNSNKHSGAVLKKHPSVPVWSDNPQTSHRRGWFSVLSCTGDVIVILTSTVFFVFGTFVLYFDGAPVSEVPHIYTLKDAARYGPTVFPILFAAIVGQTMHAIAHWRLENGERMKILDQLLGSTGLFSTIITQLKFRNVGFVGAALITLWILSPIGGQASLRILDFSSITYSRPRILFSMDRNATYQPSEEILLGVDEGMSRYISSSLFVSAMASTKDVQQSGMDSWGNLKIPMLERLPFIPDSDGWTTIDRSLNVTYSSLIGVPVSNISADRSTTFSLESWYWTFDCPILFRPTFSDPRKDFLIPGENITKEDRLSEGWKVSISSAWALSTPYSRRVIYESDSNITRRPFYYRGYDDEDAGSSAATRADCYMSTSFVEVAASCAGKNCTVTRMRPSTRPHPPAEHAMGIDPWGSNFIVDFFDASGPNMFQKPTPLQRFFASPYTPFTNTGKALALYKLPKVEFATSLAQLMNTFWQAATSMGQITSGIPPLQPDDVVRNTSGIGTVYFKINATEFETHLTVKCQRAWLAALYIATSAMFLSGIFGLALQRTRKAPNFALNISSLARDNPYITLPPGGSILDSIDRSRLLQDVRIRLGNVKPDDPVGYIAIASCDEMGRVVRLRGVEGTGKFE</sequence>
<gene>
    <name evidence="3" type="ORF">CC78DRAFT_565078</name>
</gene>
<feature type="transmembrane region" description="Helical" evidence="2">
    <location>
        <begin position="567"/>
        <end position="589"/>
    </location>
</feature>
<evidence type="ECO:0000313" key="3">
    <source>
        <dbReference type="EMBL" id="KAF2268966.1"/>
    </source>
</evidence>
<feature type="transmembrane region" description="Helical" evidence="2">
    <location>
        <begin position="123"/>
        <end position="144"/>
    </location>
</feature>
<keyword evidence="2" id="KW-0472">Membrane</keyword>
<name>A0A9P4KHQ3_9PLEO</name>
<evidence type="ECO:0000313" key="4">
    <source>
        <dbReference type="Proteomes" id="UP000800093"/>
    </source>
</evidence>
<dbReference type="Proteomes" id="UP000800093">
    <property type="component" value="Unassembled WGS sequence"/>
</dbReference>